<feature type="domain" description="Dihydroorotate dehydrogenase electron transfer subunit iron-sulphur cluster binding" evidence="1">
    <location>
        <begin position="88"/>
        <end position="124"/>
    </location>
</feature>
<dbReference type="AlphaFoldDB" id="A0AAE6IVC5"/>
<dbReference type="InterPro" id="IPR050353">
    <property type="entry name" value="PyrK_electron_transfer"/>
</dbReference>
<dbReference type="PANTHER" id="PTHR43513:SF3">
    <property type="entry name" value="DIHYDROOROTATE DEHYDROGENASE B (NAD(+)), ELECTRON TRANSFER SUBUNIT-RELATED"/>
    <property type="match status" value="1"/>
</dbReference>
<evidence type="ECO:0000259" key="1">
    <source>
        <dbReference type="Pfam" id="PF10418"/>
    </source>
</evidence>
<dbReference type="Gene3D" id="3.40.50.80">
    <property type="entry name" value="Nucleotide-binding domain of ferredoxin-NADP reductase (FNR) module"/>
    <property type="match status" value="1"/>
</dbReference>
<evidence type="ECO:0000313" key="3">
    <source>
        <dbReference type="Proteomes" id="UP000323594"/>
    </source>
</evidence>
<dbReference type="EMBL" id="CP042817">
    <property type="protein sequence ID" value="QEJ98838.1"/>
    <property type="molecule type" value="Genomic_DNA"/>
</dbReference>
<protein>
    <recommendedName>
        <fullName evidence="1">Dihydroorotate dehydrogenase electron transfer subunit iron-sulphur cluster binding domain-containing protein</fullName>
    </recommendedName>
</protein>
<dbReference type="SUPFAM" id="SSF52343">
    <property type="entry name" value="Ferredoxin reductase-like, C-terminal NADP-linked domain"/>
    <property type="match status" value="1"/>
</dbReference>
<dbReference type="InterPro" id="IPR037117">
    <property type="entry name" value="Dihydroorotate_DH_ele_sf"/>
</dbReference>
<reference evidence="2 3" key="1">
    <citation type="submission" date="2019-08" db="EMBL/GenBank/DDBJ databases">
        <authorList>
            <person name="Kuhnert P."/>
        </authorList>
    </citation>
    <scope>NUCLEOTIDE SEQUENCE [LARGE SCALE GENOMIC DNA]</scope>
    <source>
        <strain evidence="2 3">B36.5</strain>
    </source>
</reference>
<gene>
    <name evidence="2" type="ORF">FUT82_13100</name>
</gene>
<organism evidence="2 3">
    <name type="scientific">Treponema phagedenis</name>
    <dbReference type="NCBI Taxonomy" id="162"/>
    <lineage>
        <taxon>Bacteria</taxon>
        <taxon>Pseudomonadati</taxon>
        <taxon>Spirochaetota</taxon>
        <taxon>Spirochaetia</taxon>
        <taxon>Spirochaetales</taxon>
        <taxon>Treponemataceae</taxon>
        <taxon>Treponema</taxon>
    </lineage>
</organism>
<proteinExistence type="predicted"/>
<dbReference type="Gene3D" id="2.10.240.10">
    <property type="entry name" value="Dihydroorotate dehydrogenase, electron transfer subunit"/>
    <property type="match status" value="1"/>
</dbReference>
<dbReference type="Pfam" id="PF10418">
    <property type="entry name" value="DHODB_Fe-S_bind"/>
    <property type="match status" value="1"/>
</dbReference>
<dbReference type="Proteomes" id="UP000323594">
    <property type="component" value="Chromosome"/>
</dbReference>
<dbReference type="InterPro" id="IPR039261">
    <property type="entry name" value="FNR_nucleotide-bd"/>
</dbReference>
<evidence type="ECO:0000313" key="2">
    <source>
        <dbReference type="EMBL" id="QEJ98838.1"/>
    </source>
</evidence>
<dbReference type="InterPro" id="IPR019480">
    <property type="entry name" value="Dihydroorotate_DH_Fe-S-bd"/>
</dbReference>
<sequence length="127" mass="13879">MYVYYILPQRISGVQGAARTAPYFLEELSPYAEKIHVATEDGSYGSKGFVTDILNPKDFDLILCCGPNAMMQSVKKILNDTPALFSLESHMACGIGACLACSVRTVEGMKRVCREGPVFPAKEVCFS</sequence>
<dbReference type="PANTHER" id="PTHR43513">
    <property type="entry name" value="DIHYDROOROTATE DEHYDROGENASE B (NAD(+)), ELECTRON TRANSFER SUBUNIT"/>
    <property type="match status" value="1"/>
</dbReference>
<name>A0AAE6IVC5_TREPH</name>
<accession>A0AAE6IVC5</accession>